<accession>A0A644YNE1</accession>
<protein>
    <submittedName>
        <fullName evidence="1">Uncharacterized protein</fullName>
    </submittedName>
</protein>
<evidence type="ECO:0000313" key="1">
    <source>
        <dbReference type="EMBL" id="MPM29960.1"/>
    </source>
</evidence>
<name>A0A644YNE1_9ZZZZ</name>
<organism evidence="1">
    <name type="scientific">bioreactor metagenome</name>
    <dbReference type="NCBI Taxonomy" id="1076179"/>
    <lineage>
        <taxon>unclassified sequences</taxon>
        <taxon>metagenomes</taxon>
        <taxon>ecological metagenomes</taxon>
    </lineage>
</organism>
<reference evidence="1" key="1">
    <citation type="submission" date="2019-08" db="EMBL/GenBank/DDBJ databases">
        <authorList>
            <person name="Kucharzyk K."/>
            <person name="Murdoch R.W."/>
            <person name="Higgins S."/>
            <person name="Loffler F."/>
        </authorList>
    </citation>
    <scope>NUCLEOTIDE SEQUENCE</scope>
</reference>
<dbReference type="EMBL" id="VSSQ01005654">
    <property type="protein sequence ID" value="MPM29960.1"/>
    <property type="molecule type" value="Genomic_DNA"/>
</dbReference>
<dbReference type="AlphaFoldDB" id="A0A644YNE1"/>
<comment type="caution">
    <text evidence="1">The sequence shown here is derived from an EMBL/GenBank/DDBJ whole genome shotgun (WGS) entry which is preliminary data.</text>
</comment>
<sequence>MGPVDVLVFVHQDPRKAVPLPFPQIRFRIQQTEGKQKQIVKVDGVLPSQCFVIGGEDIAVDALEQGGTPPRREAVVLYRGYAVEHGRRLELLRVDVQSFHDFLDQGTAVTPVENGEAFL</sequence>
<proteinExistence type="predicted"/>
<gene>
    <name evidence="1" type="ORF">SDC9_76502</name>
</gene>